<proteinExistence type="predicted"/>
<name>A0A5B7CUW8_PORTR</name>
<dbReference type="EMBL" id="VSRR010000199">
    <property type="protein sequence ID" value="MPC12126.1"/>
    <property type="molecule type" value="Genomic_DNA"/>
</dbReference>
<dbReference type="Proteomes" id="UP000324222">
    <property type="component" value="Unassembled WGS sequence"/>
</dbReference>
<reference evidence="1 2" key="1">
    <citation type="submission" date="2019-05" db="EMBL/GenBank/DDBJ databases">
        <title>Another draft genome of Portunus trituberculatus and its Hox gene families provides insights of decapod evolution.</title>
        <authorList>
            <person name="Jeong J.-H."/>
            <person name="Song I."/>
            <person name="Kim S."/>
            <person name="Choi T."/>
            <person name="Kim D."/>
            <person name="Ryu S."/>
            <person name="Kim W."/>
        </authorList>
    </citation>
    <scope>NUCLEOTIDE SEQUENCE [LARGE SCALE GENOMIC DNA]</scope>
    <source>
        <tissue evidence="1">Muscle</tissue>
    </source>
</reference>
<accession>A0A5B7CUW8</accession>
<organism evidence="1 2">
    <name type="scientific">Portunus trituberculatus</name>
    <name type="common">Swimming crab</name>
    <name type="synonym">Neptunus trituberculatus</name>
    <dbReference type="NCBI Taxonomy" id="210409"/>
    <lineage>
        <taxon>Eukaryota</taxon>
        <taxon>Metazoa</taxon>
        <taxon>Ecdysozoa</taxon>
        <taxon>Arthropoda</taxon>
        <taxon>Crustacea</taxon>
        <taxon>Multicrustacea</taxon>
        <taxon>Malacostraca</taxon>
        <taxon>Eumalacostraca</taxon>
        <taxon>Eucarida</taxon>
        <taxon>Decapoda</taxon>
        <taxon>Pleocyemata</taxon>
        <taxon>Brachyura</taxon>
        <taxon>Eubrachyura</taxon>
        <taxon>Portunoidea</taxon>
        <taxon>Portunidae</taxon>
        <taxon>Portuninae</taxon>
        <taxon>Portunus</taxon>
    </lineage>
</organism>
<evidence type="ECO:0000313" key="1">
    <source>
        <dbReference type="EMBL" id="MPC12126.1"/>
    </source>
</evidence>
<protein>
    <submittedName>
        <fullName evidence="1">Uncharacterized protein</fullName>
    </submittedName>
</protein>
<dbReference type="AlphaFoldDB" id="A0A5B7CUW8"/>
<comment type="caution">
    <text evidence="1">The sequence shown here is derived from an EMBL/GenBank/DDBJ whole genome shotgun (WGS) entry which is preliminary data.</text>
</comment>
<gene>
    <name evidence="1" type="ORF">E2C01_004804</name>
</gene>
<evidence type="ECO:0000313" key="2">
    <source>
        <dbReference type="Proteomes" id="UP000324222"/>
    </source>
</evidence>
<keyword evidence="2" id="KW-1185">Reference proteome</keyword>
<sequence>MTVTVAERGPVNKGLAVAFTLTKKPNETSGLWTLGPGGGCGWSRGRKWIPSLVLERDDQATLTPARLSVRAIIPVYEPLCGSPPHHPARLYKTPREQLSTSSTPPRGLIPCQALGLGNTRRPKYARVTRNRETVKVKCDDLQPLVPAATEVPGEAAGRRRCHETECDGRNNSRRC</sequence>